<feature type="domain" description="BHLH" evidence="7">
    <location>
        <begin position="22"/>
        <end position="76"/>
    </location>
</feature>
<dbReference type="GO" id="GO:0046983">
    <property type="term" value="F:protein dimerization activity"/>
    <property type="evidence" value="ECO:0007669"/>
    <property type="project" value="InterPro"/>
</dbReference>
<dbReference type="GO" id="GO:0003677">
    <property type="term" value="F:DNA binding"/>
    <property type="evidence" value="ECO:0007669"/>
    <property type="project" value="InterPro"/>
</dbReference>
<keyword evidence="4" id="KW-0804">Transcription</keyword>
<evidence type="ECO:0000313" key="9">
    <source>
        <dbReference type="Proteomes" id="UP001652741"/>
    </source>
</evidence>
<dbReference type="OrthoDB" id="6085656at2759"/>
<dbReference type="SUPFAM" id="SSF47459">
    <property type="entry name" value="HLH, helix-loop-helix DNA-binding domain"/>
    <property type="match status" value="1"/>
</dbReference>
<dbReference type="Bgee" id="ENSSSAG00000068046">
    <property type="expression patterns" value="Expressed in testis and 4 other cell types or tissues"/>
</dbReference>
<dbReference type="GeneID" id="106609019"/>
<dbReference type="InterPro" id="IPR003650">
    <property type="entry name" value="Orange_dom"/>
</dbReference>
<feature type="region of interest" description="Disordered" evidence="6">
    <location>
        <begin position="287"/>
        <end position="309"/>
    </location>
</feature>
<accession>A0A1S3SER9</accession>
<dbReference type="KEGG" id="sasa:106609019"/>
<dbReference type="Proteomes" id="UP001652741">
    <property type="component" value="Chromosome ssa07"/>
</dbReference>
<sequence length="309" mass="33306">MTAFNMGHWGNGRERNFSAKEERKLRKPLIEKKRRERINCSLEQLKGIMVDAYNLDQSKLEKADVLEVTVQHMEGLQKGHGSGSPSGPSIGFESQQRYSSGYIQCMHEVHNLLKSCPGMDKTLGARLLIHLLRSLPHISSETGNTGGNGTNGINGTPTRAIGMSNSNSGCIGGGSPMSGSGSVSPPQSPLSLSSGGGAQSFQSCCLQMPHAKLPMQPSPPPIGSSPLHALCSQVHSGRDGRDQQNSVSSSPPCSPNLPQPGVFHPVPFLTPWGRPLHVEALVKTSRNRQTHTHTFHQVRDPDFFPDPVT</sequence>
<dbReference type="PROSITE" id="PS51054">
    <property type="entry name" value="ORANGE"/>
    <property type="match status" value="1"/>
</dbReference>
<evidence type="ECO:0000256" key="2">
    <source>
        <dbReference type="ARBA" id="ARBA00022491"/>
    </source>
</evidence>
<dbReference type="PROSITE" id="PS50888">
    <property type="entry name" value="BHLH"/>
    <property type="match status" value="1"/>
</dbReference>
<dbReference type="InterPro" id="IPR036638">
    <property type="entry name" value="HLH_DNA-bd_sf"/>
</dbReference>
<keyword evidence="2" id="KW-0678">Repressor</keyword>
<keyword evidence="9" id="KW-1185">Reference proteome</keyword>
<dbReference type="InterPro" id="IPR050370">
    <property type="entry name" value="HES_HEY"/>
</dbReference>
<dbReference type="PANTHER" id="PTHR10985">
    <property type="entry name" value="BASIC HELIX-LOOP-HELIX TRANSCRIPTION FACTOR, HES-RELATED"/>
    <property type="match status" value="1"/>
</dbReference>
<feature type="compositionally biased region" description="Low complexity" evidence="6">
    <location>
        <begin position="153"/>
        <end position="169"/>
    </location>
</feature>
<evidence type="ECO:0000256" key="1">
    <source>
        <dbReference type="ARBA" id="ARBA00004123"/>
    </source>
</evidence>
<dbReference type="AlphaFoldDB" id="A0A1S3SER9"/>
<comment type="subcellular location">
    <subcellularLocation>
        <location evidence="1">Nucleus</location>
    </subcellularLocation>
</comment>
<dbReference type="PaxDb" id="8030-ENSSSAP00000082902"/>
<evidence type="ECO:0000256" key="5">
    <source>
        <dbReference type="ARBA" id="ARBA00023242"/>
    </source>
</evidence>
<dbReference type="Pfam" id="PF07527">
    <property type="entry name" value="Hairy_orange"/>
    <property type="match status" value="1"/>
</dbReference>
<feature type="region of interest" description="Disordered" evidence="6">
    <location>
        <begin position="210"/>
        <end position="229"/>
    </location>
</feature>
<keyword evidence="5" id="KW-0539">Nucleus</keyword>
<feature type="region of interest" description="Disordered" evidence="6">
    <location>
        <begin position="138"/>
        <end position="196"/>
    </location>
</feature>
<proteinExistence type="predicted"/>
<evidence type="ECO:0000313" key="10">
    <source>
        <dbReference type="RefSeq" id="XP_014062823.1"/>
    </source>
</evidence>
<name>A0A1S3SER9_SALSA</name>
<dbReference type="SUPFAM" id="SSF158457">
    <property type="entry name" value="Orange domain-like"/>
    <property type="match status" value="1"/>
</dbReference>
<organism evidence="9 10">
    <name type="scientific">Salmo salar</name>
    <name type="common">Atlantic salmon</name>
    <dbReference type="NCBI Taxonomy" id="8030"/>
    <lineage>
        <taxon>Eukaryota</taxon>
        <taxon>Metazoa</taxon>
        <taxon>Chordata</taxon>
        <taxon>Craniata</taxon>
        <taxon>Vertebrata</taxon>
        <taxon>Euteleostomi</taxon>
        <taxon>Actinopterygii</taxon>
        <taxon>Neopterygii</taxon>
        <taxon>Teleostei</taxon>
        <taxon>Protacanthopterygii</taxon>
        <taxon>Salmoniformes</taxon>
        <taxon>Salmonidae</taxon>
        <taxon>Salmoninae</taxon>
        <taxon>Salmo</taxon>
    </lineage>
</organism>
<dbReference type="GO" id="GO:0006355">
    <property type="term" value="P:regulation of DNA-templated transcription"/>
    <property type="evidence" value="ECO:0007669"/>
    <property type="project" value="InterPro"/>
</dbReference>
<feature type="region of interest" description="Disordered" evidence="6">
    <location>
        <begin position="234"/>
        <end position="259"/>
    </location>
</feature>
<evidence type="ECO:0000256" key="6">
    <source>
        <dbReference type="SAM" id="MobiDB-lite"/>
    </source>
</evidence>
<feature type="compositionally biased region" description="Basic residues" evidence="6">
    <location>
        <begin position="287"/>
        <end position="296"/>
    </location>
</feature>
<dbReference type="Pfam" id="PF00010">
    <property type="entry name" value="HLH"/>
    <property type="match status" value="1"/>
</dbReference>
<dbReference type="InterPro" id="IPR011598">
    <property type="entry name" value="bHLH_dom"/>
</dbReference>
<evidence type="ECO:0000256" key="4">
    <source>
        <dbReference type="ARBA" id="ARBA00023163"/>
    </source>
</evidence>
<feature type="compositionally biased region" description="Low complexity" evidence="6">
    <location>
        <begin position="177"/>
        <end position="196"/>
    </location>
</feature>
<dbReference type="GO" id="GO:0005634">
    <property type="term" value="C:nucleus"/>
    <property type="evidence" value="ECO:0007669"/>
    <property type="project" value="UniProtKB-SubCell"/>
</dbReference>
<evidence type="ECO:0000259" key="7">
    <source>
        <dbReference type="PROSITE" id="PS50888"/>
    </source>
</evidence>
<dbReference type="SMART" id="SM00353">
    <property type="entry name" value="HLH"/>
    <property type="match status" value="1"/>
</dbReference>
<dbReference type="RefSeq" id="XP_014062823.1">
    <property type="nucleotide sequence ID" value="XM_014207348.2"/>
</dbReference>
<evidence type="ECO:0000256" key="3">
    <source>
        <dbReference type="ARBA" id="ARBA00023015"/>
    </source>
</evidence>
<protein>
    <submittedName>
        <fullName evidence="10">Transcription cofactor HES-6</fullName>
    </submittedName>
</protein>
<evidence type="ECO:0000259" key="8">
    <source>
        <dbReference type="PROSITE" id="PS51054"/>
    </source>
</evidence>
<dbReference type="Gene3D" id="4.10.280.10">
    <property type="entry name" value="Helix-loop-helix DNA-binding domain"/>
    <property type="match status" value="1"/>
</dbReference>
<dbReference type="SMART" id="SM00511">
    <property type="entry name" value="ORANGE"/>
    <property type="match status" value="1"/>
</dbReference>
<keyword evidence="3" id="KW-0805">Transcription regulation</keyword>
<reference evidence="10" key="1">
    <citation type="submission" date="2025-08" db="UniProtKB">
        <authorList>
            <consortium name="RefSeq"/>
        </authorList>
    </citation>
    <scope>IDENTIFICATION</scope>
</reference>
<feature type="domain" description="Orange" evidence="8">
    <location>
        <begin position="98"/>
        <end position="131"/>
    </location>
</feature>
<gene>
    <name evidence="10" type="primary">LOC106609019</name>
</gene>
<dbReference type="STRING" id="8030.ENSSSAP00000082902"/>